<comment type="subcellular location">
    <subcellularLocation>
        <location evidence="12">Endomembrane system</location>
        <topology evidence="12">Single-pass membrane protein</topology>
    </subcellularLocation>
</comment>
<dbReference type="PANTHER" id="PTHR33445">
    <property type="entry name" value="ATP SYNTHASE SUBUNIT B', CHLOROPLASTIC"/>
    <property type="match status" value="1"/>
</dbReference>
<keyword evidence="2 13" id="KW-0813">Transport</keyword>
<evidence type="ECO:0000313" key="15">
    <source>
        <dbReference type="Proteomes" id="UP000029857"/>
    </source>
</evidence>
<dbReference type="Pfam" id="PF00430">
    <property type="entry name" value="ATP-synt_B"/>
    <property type="match status" value="1"/>
</dbReference>
<evidence type="ECO:0000256" key="10">
    <source>
        <dbReference type="ARBA" id="ARBA00025198"/>
    </source>
</evidence>
<evidence type="ECO:0000256" key="6">
    <source>
        <dbReference type="ARBA" id="ARBA00022989"/>
    </source>
</evidence>
<dbReference type="GO" id="GO:0015986">
    <property type="term" value="P:proton motive force-driven ATP synthesis"/>
    <property type="evidence" value="ECO:0007669"/>
    <property type="project" value="InterPro"/>
</dbReference>
<evidence type="ECO:0000256" key="1">
    <source>
        <dbReference type="ARBA" id="ARBA00005513"/>
    </source>
</evidence>
<accession>A0A099V3V1</accession>
<dbReference type="EMBL" id="JRPJ02000037">
    <property type="protein sequence ID" value="TLE09002.1"/>
    <property type="molecule type" value="Genomic_DNA"/>
</dbReference>
<evidence type="ECO:0000256" key="13">
    <source>
        <dbReference type="RuleBase" id="RU003848"/>
    </source>
</evidence>
<evidence type="ECO:0000256" key="7">
    <source>
        <dbReference type="ARBA" id="ARBA00023065"/>
    </source>
</evidence>
<dbReference type="CDD" id="cd06503">
    <property type="entry name" value="ATP-synt_Fo_b"/>
    <property type="match status" value="1"/>
</dbReference>
<dbReference type="GO" id="GO:0012505">
    <property type="term" value="C:endomembrane system"/>
    <property type="evidence" value="ECO:0007669"/>
    <property type="project" value="UniProtKB-SubCell"/>
</dbReference>
<keyword evidence="8" id="KW-0472">Membrane</keyword>
<dbReference type="InterPro" id="IPR050059">
    <property type="entry name" value="ATP_synthase_B_chain"/>
</dbReference>
<dbReference type="PANTHER" id="PTHR33445:SF1">
    <property type="entry name" value="ATP SYNTHASE SUBUNIT B"/>
    <property type="match status" value="1"/>
</dbReference>
<sequence length="141" mass="16453">MEIMPNPQVMLVVFIVFMVTMFMLNKFVFQPLFAYMDQREQKVTSDLELVTREDNELQRIESEIHEILSHAKTQAFTAKEEQVEEAKKSAGAKIERMQNENREKMDAFMAKLQESRDSMKNELRANIGDIESLLAAKIKHI</sequence>
<dbReference type="RefSeq" id="WP_034562951.1">
    <property type="nucleotide sequence ID" value="NZ_CAMCCI010000081.1"/>
</dbReference>
<protein>
    <submittedName>
        <fullName evidence="14">Uncharacterized protein</fullName>
    </submittedName>
</protein>
<dbReference type="GO" id="GO:0045259">
    <property type="term" value="C:proton-transporting ATP synthase complex"/>
    <property type="evidence" value="ECO:0007669"/>
    <property type="project" value="UniProtKB-KW"/>
</dbReference>
<organism evidence="14 15">
    <name type="scientific">Helicobacter bilis</name>
    <dbReference type="NCBI Taxonomy" id="37372"/>
    <lineage>
        <taxon>Bacteria</taxon>
        <taxon>Pseudomonadati</taxon>
        <taxon>Campylobacterota</taxon>
        <taxon>Epsilonproteobacteria</taxon>
        <taxon>Campylobacterales</taxon>
        <taxon>Helicobacteraceae</taxon>
        <taxon>Helicobacter</taxon>
    </lineage>
</organism>
<dbReference type="InterPro" id="IPR002146">
    <property type="entry name" value="ATP_synth_b/b'su_bac/chlpt"/>
</dbReference>
<name>A0A099V3V1_9HELI</name>
<evidence type="ECO:0000256" key="4">
    <source>
        <dbReference type="ARBA" id="ARBA00022692"/>
    </source>
</evidence>
<evidence type="ECO:0000256" key="8">
    <source>
        <dbReference type="ARBA" id="ARBA00023136"/>
    </source>
</evidence>
<dbReference type="AlphaFoldDB" id="A0A099V3V1"/>
<proteinExistence type="inferred from homology"/>
<evidence type="ECO:0000256" key="3">
    <source>
        <dbReference type="ARBA" id="ARBA00022547"/>
    </source>
</evidence>
<dbReference type="Proteomes" id="UP000029857">
    <property type="component" value="Unassembled WGS sequence"/>
</dbReference>
<evidence type="ECO:0000256" key="2">
    <source>
        <dbReference type="ARBA" id="ARBA00022448"/>
    </source>
</evidence>
<evidence type="ECO:0000256" key="11">
    <source>
        <dbReference type="ARBA" id="ARBA00025614"/>
    </source>
</evidence>
<comment type="similarity">
    <text evidence="1 13">Belongs to the ATPase B chain family.</text>
</comment>
<keyword evidence="7 13" id="KW-0406">Ion transport</keyword>
<keyword evidence="9" id="KW-0066">ATP synthesis</keyword>
<dbReference type="GO" id="GO:0046961">
    <property type="term" value="F:proton-transporting ATPase activity, rotational mechanism"/>
    <property type="evidence" value="ECO:0007669"/>
    <property type="project" value="TreeGrafter"/>
</dbReference>
<comment type="function">
    <text evidence="11">Component of the F(0) channel, it forms part of the peripheral stalk, linking F(1) to F(0). The b'-subunit is a diverged and duplicated form of b found in plants and photosynthetic bacteria.</text>
</comment>
<keyword evidence="4 13" id="KW-0812">Transmembrane</keyword>
<reference evidence="14 15" key="1">
    <citation type="journal article" date="2014" name="Genome Announc.">
        <title>Draft genome sequences of eight enterohepatic helicobacter species isolated from both laboratory and wild rodents.</title>
        <authorList>
            <person name="Sheh A."/>
            <person name="Shen Z."/>
            <person name="Fox J.G."/>
        </authorList>
    </citation>
    <scope>NUCLEOTIDE SEQUENCE [LARGE SCALE GENOMIC DNA]</scope>
    <source>
        <strain evidence="14 15">ATCC 49320</strain>
    </source>
</reference>
<evidence type="ECO:0000256" key="9">
    <source>
        <dbReference type="ARBA" id="ARBA00023310"/>
    </source>
</evidence>
<comment type="caution">
    <text evidence="14">The sequence shown here is derived from an EMBL/GenBank/DDBJ whole genome shotgun (WGS) entry which is preliminary data.</text>
</comment>
<keyword evidence="5 13" id="KW-0375">Hydrogen ion transport</keyword>
<gene>
    <name evidence="14" type="ORF">LS79_008755</name>
</gene>
<comment type="function">
    <text evidence="10">F(1)F(0) ATP synthase produces ATP from ADP in the presence of a proton or sodium gradient. F-type ATPases consist of two structural domains, F(1) containing the extramembraneous catalytic core and F(0) containing the membrane proton channel, linked together by a central stalk and a peripheral stalk. During catalysis, ATP synthesis in the catalytic domain of F(1) is coupled via a rotary mechanism of the central stalk subunits to proton translocation.</text>
</comment>
<keyword evidence="6" id="KW-1133">Transmembrane helix</keyword>
<evidence type="ECO:0000313" key="14">
    <source>
        <dbReference type="EMBL" id="TLE09002.1"/>
    </source>
</evidence>
<evidence type="ECO:0000256" key="5">
    <source>
        <dbReference type="ARBA" id="ARBA00022781"/>
    </source>
</evidence>
<evidence type="ECO:0000256" key="12">
    <source>
        <dbReference type="ARBA" id="ARBA00037847"/>
    </source>
</evidence>
<keyword evidence="3 13" id="KW-0138">CF(0)</keyword>